<dbReference type="Proteomes" id="UP000256877">
    <property type="component" value="Unassembled WGS sequence"/>
</dbReference>
<dbReference type="EMBL" id="NMUF01000046">
    <property type="protein sequence ID" value="RFA96007.1"/>
    <property type="molecule type" value="Genomic_DNA"/>
</dbReference>
<evidence type="ECO:0000313" key="5">
    <source>
        <dbReference type="Proteomes" id="UP000257123"/>
    </source>
</evidence>
<keyword evidence="3" id="KW-0808">Transferase</keyword>
<dbReference type="InterPro" id="IPR029044">
    <property type="entry name" value="Nucleotide-diphossugar_trans"/>
</dbReference>
<proteinExistence type="predicted"/>
<dbReference type="Proteomes" id="UP000257123">
    <property type="component" value="Unassembled WGS sequence"/>
</dbReference>
<gene>
    <name evidence="3" type="ORF">CGL51_03965</name>
    <name evidence="2" type="ORF">CGL52_11840</name>
</gene>
<dbReference type="Pfam" id="PF00483">
    <property type="entry name" value="NTP_transferase"/>
    <property type="match status" value="1"/>
</dbReference>
<protein>
    <submittedName>
        <fullName evidence="3">Sugar-phosphate nucleotidyltransferase</fullName>
    </submittedName>
</protein>
<dbReference type="OrthoDB" id="15372at2157"/>
<name>A0A371R151_9CREN</name>
<accession>A0A371R151</accession>
<evidence type="ECO:0000313" key="4">
    <source>
        <dbReference type="Proteomes" id="UP000256877"/>
    </source>
</evidence>
<organism evidence="3 5">
    <name type="scientific">Pyrobaculum aerophilum</name>
    <dbReference type="NCBI Taxonomy" id="13773"/>
    <lineage>
        <taxon>Archaea</taxon>
        <taxon>Thermoproteota</taxon>
        <taxon>Thermoprotei</taxon>
        <taxon>Thermoproteales</taxon>
        <taxon>Thermoproteaceae</taxon>
        <taxon>Pyrobaculum</taxon>
    </lineage>
</organism>
<dbReference type="PANTHER" id="PTHR22572">
    <property type="entry name" value="SUGAR-1-PHOSPHATE GUANYL TRANSFERASE"/>
    <property type="match status" value="1"/>
</dbReference>
<evidence type="ECO:0000259" key="1">
    <source>
        <dbReference type="Pfam" id="PF00483"/>
    </source>
</evidence>
<evidence type="ECO:0000313" key="2">
    <source>
        <dbReference type="EMBL" id="RFA96007.1"/>
    </source>
</evidence>
<evidence type="ECO:0000313" key="3">
    <source>
        <dbReference type="EMBL" id="RFA97192.1"/>
    </source>
</evidence>
<comment type="caution">
    <text evidence="3">The sequence shown here is derived from an EMBL/GenBank/DDBJ whole genome shotgun (WGS) entry which is preliminary data.</text>
</comment>
<feature type="domain" description="Nucleotidyl transferase" evidence="1">
    <location>
        <begin position="2"/>
        <end position="215"/>
    </location>
</feature>
<dbReference type="GO" id="GO:0016740">
    <property type="term" value="F:transferase activity"/>
    <property type="evidence" value="ECO:0007669"/>
    <property type="project" value="UniProtKB-KW"/>
</dbReference>
<dbReference type="SUPFAM" id="SSF53448">
    <property type="entry name" value="Nucleotide-diphospho-sugar transferases"/>
    <property type="match status" value="1"/>
</dbReference>
<dbReference type="AlphaFoldDB" id="A0A371R151"/>
<dbReference type="RefSeq" id="WP_116420764.1">
    <property type="nucleotide sequence ID" value="NZ_NMUE01000008.1"/>
</dbReference>
<dbReference type="CDD" id="cd04181">
    <property type="entry name" value="NTP_transferase"/>
    <property type="match status" value="1"/>
</dbReference>
<sequence length="225" mass="25559">MKAVILAAGLGTRLRPLTFFIPKPLAFINSKPLISHVIEWLRLNGVREIAVVGFYMQDLLERFLSERHPDVVFFKSRKLLGTAGQLYYAKEWVDGDVAVVNTDVLTNLDLKYPLELHKRESALLTIVGQRYKASLRFGVLEVENAVLRAWREKPSFEYITSTGIYIISAEVVKKLGEEFLDMNTFAASLMPRVAVYIAREAYFYDVGTLEDLQRGTALETRGLKP</sequence>
<dbReference type="InterPro" id="IPR050486">
    <property type="entry name" value="Mannose-1P_guanyltransferase"/>
</dbReference>
<reference evidence="4 5" key="1">
    <citation type="submission" date="2017-07" db="EMBL/GenBank/DDBJ databases">
        <title>Draft genome sequence of aerobic hyperthermophilic archaea, Pyrobaculum aerophilum YKB31 and YKB32.</title>
        <authorList>
            <person name="Mochizuki T."/>
            <person name="Berliner A.J."/>
            <person name="Yoshida-Takashima Y."/>
            <person name="Takaki Y."/>
            <person name="Nunoura T."/>
            <person name="Takai K."/>
        </authorList>
    </citation>
    <scope>NUCLEOTIDE SEQUENCE [LARGE SCALE GENOMIC DNA]</scope>
    <source>
        <strain evidence="3 5">YKB31</strain>
        <strain evidence="2 4">YKB32</strain>
    </source>
</reference>
<dbReference type="EMBL" id="NMUE01000008">
    <property type="protein sequence ID" value="RFA97192.1"/>
    <property type="molecule type" value="Genomic_DNA"/>
</dbReference>
<dbReference type="InterPro" id="IPR005835">
    <property type="entry name" value="NTP_transferase_dom"/>
</dbReference>
<dbReference type="Gene3D" id="3.90.550.10">
    <property type="entry name" value="Spore Coat Polysaccharide Biosynthesis Protein SpsA, Chain A"/>
    <property type="match status" value="1"/>
</dbReference>